<evidence type="ECO:0000256" key="3">
    <source>
        <dbReference type="ARBA" id="ARBA00023027"/>
    </source>
</evidence>
<gene>
    <name evidence="7" type="ORF">IV88_GL000844</name>
</gene>
<dbReference type="Proteomes" id="UP000051249">
    <property type="component" value="Unassembled WGS sequence"/>
</dbReference>
<comment type="caution">
    <text evidence="7">The sequence shown here is derived from an EMBL/GenBank/DDBJ whole genome shotgun (WGS) entry which is preliminary data.</text>
</comment>
<keyword evidence="3" id="KW-0520">NAD</keyword>
<keyword evidence="8" id="KW-1185">Reference proteome</keyword>
<comment type="similarity">
    <text evidence="1 4">Belongs to the D-isomer specific 2-hydroxyacid dehydrogenase family.</text>
</comment>
<dbReference type="RefSeq" id="WP_210726806.1">
    <property type="nucleotide sequence ID" value="NZ_BJZZ01000025.1"/>
</dbReference>
<accession>A0A0R2NDX6</accession>
<sequence length="314" mass="35529">MKNIYIADQIAPSIRTNLPTDGVQYWDSSNITPETESKIDIVWGSDQKLQAMLKQPNQIKWIQSYSAGVDYFPLETLKQQNIALTNTSGIHSESIAESVAMYALYFSRQMEQINKMRQASDWSLHPSMDSLQTLSKMNWLIFGTGHIGSQIAKIAQAFGGHTIGVNHSGHAAEYFNQNISISDYNLLAPTADIVVNILPLTTETTHFYNYDFFQQFKHLFLFINVGRGKSVHTEALQQAIHNGNVDHAALDVFETEPLPQDSILWSEPNILITPHNSAVSHNLNHDAQTIFIENLRKYLNQEYLTNEVDLIKGY</sequence>
<evidence type="ECO:0000259" key="6">
    <source>
        <dbReference type="Pfam" id="PF02826"/>
    </source>
</evidence>
<dbReference type="SUPFAM" id="SSF52283">
    <property type="entry name" value="Formate/glycerate dehydrogenase catalytic domain-like"/>
    <property type="match status" value="1"/>
</dbReference>
<dbReference type="AlphaFoldDB" id="A0A0R2NDX6"/>
<name>A0A0R2NDX6_9LACO</name>
<dbReference type="Gene3D" id="3.40.50.720">
    <property type="entry name" value="NAD(P)-binding Rossmann-like Domain"/>
    <property type="match status" value="2"/>
</dbReference>
<feature type="domain" description="D-isomer specific 2-hydroxyacid dehydrogenase NAD-binding" evidence="6">
    <location>
        <begin position="101"/>
        <end position="276"/>
    </location>
</feature>
<evidence type="ECO:0000256" key="2">
    <source>
        <dbReference type="ARBA" id="ARBA00023002"/>
    </source>
</evidence>
<dbReference type="PANTHER" id="PTHR43333:SF1">
    <property type="entry name" value="D-ISOMER SPECIFIC 2-HYDROXYACID DEHYDROGENASE NAD-BINDING DOMAIN-CONTAINING PROTEIN"/>
    <property type="match status" value="1"/>
</dbReference>
<evidence type="ECO:0000313" key="7">
    <source>
        <dbReference type="EMBL" id="KRO24073.1"/>
    </source>
</evidence>
<dbReference type="InterPro" id="IPR006140">
    <property type="entry name" value="D-isomer_DH_NAD-bd"/>
</dbReference>
<dbReference type="SUPFAM" id="SSF51735">
    <property type="entry name" value="NAD(P)-binding Rossmann-fold domains"/>
    <property type="match status" value="1"/>
</dbReference>
<organism evidence="7 8">
    <name type="scientific">Pediococcus argentinicus</name>
    <dbReference type="NCBI Taxonomy" id="480391"/>
    <lineage>
        <taxon>Bacteria</taxon>
        <taxon>Bacillati</taxon>
        <taxon>Bacillota</taxon>
        <taxon>Bacilli</taxon>
        <taxon>Lactobacillales</taxon>
        <taxon>Lactobacillaceae</taxon>
        <taxon>Pediococcus</taxon>
    </lineage>
</organism>
<dbReference type="PANTHER" id="PTHR43333">
    <property type="entry name" value="2-HACID_DH_C DOMAIN-CONTAINING PROTEIN"/>
    <property type="match status" value="1"/>
</dbReference>
<reference evidence="7 8" key="1">
    <citation type="journal article" date="2015" name="Genome Announc.">
        <title>Expanding the biotechnology potential of lactobacilli through comparative genomics of 213 strains and associated genera.</title>
        <authorList>
            <person name="Sun Z."/>
            <person name="Harris H.M."/>
            <person name="McCann A."/>
            <person name="Guo C."/>
            <person name="Argimon S."/>
            <person name="Zhang W."/>
            <person name="Yang X."/>
            <person name="Jeffery I.B."/>
            <person name="Cooney J.C."/>
            <person name="Kagawa T.F."/>
            <person name="Liu W."/>
            <person name="Song Y."/>
            <person name="Salvetti E."/>
            <person name="Wrobel A."/>
            <person name="Rasinkangas P."/>
            <person name="Parkhill J."/>
            <person name="Rea M.C."/>
            <person name="O'Sullivan O."/>
            <person name="Ritari J."/>
            <person name="Douillard F.P."/>
            <person name="Paul Ross R."/>
            <person name="Yang R."/>
            <person name="Briner A.E."/>
            <person name="Felis G.E."/>
            <person name="de Vos W.M."/>
            <person name="Barrangou R."/>
            <person name="Klaenhammer T.R."/>
            <person name="Caufield P.W."/>
            <person name="Cui Y."/>
            <person name="Zhang H."/>
            <person name="O'Toole P.W."/>
        </authorList>
    </citation>
    <scope>NUCLEOTIDE SEQUENCE [LARGE SCALE GENOMIC DNA]</scope>
    <source>
        <strain evidence="7 8">DSM 23026</strain>
    </source>
</reference>
<proteinExistence type="inferred from homology"/>
<dbReference type="PATRIC" id="fig|480391.4.peg.856"/>
<dbReference type="GO" id="GO:0016616">
    <property type="term" value="F:oxidoreductase activity, acting on the CH-OH group of donors, NAD or NADP as acceptor"/>
    <property type="evidence" value="ECO:0007669"/>
    <property type="project" value="InterPro"/>
</dbReference>
<dbReference type="InterPro" id="IPR006139">
    <property type="entry name" value="D-isomer_2_OHA_DH_cat_dom"/>
</dbReference>
<evidence type="ECO:0000259" key="5">
    <source>
        <dbReference type="Pfam" id="PF00389"/>
    </source>
</evidence>
<evidence type="ECO:0000256" key="4">
    <source>
        <dbReference type="RuleBase" id="RU003719"/>
    </source>
</evidence>
<dbReference type="Pfam" id="PF02826">
    <property type="entry name" value="2-Hacid_dh_C"/>
    <property type="match status" value="1"/>
</dbReference>
<dbReference type="GO" id="GO:0051287">
    <property type="term" value="F:NAD binding"/>
    <property type="evidence" value="ECO:0007669"/>
    <property type="project" value="InterPro"/>
</dbReference>
<evidence type="ECO:0000313" key="8">
    <source>
        <dbReference type="Proteomes" id="UP000051249"/>
    </source>
</evidence>
<protein>
    <submittedName>
        <fullName evidence="7">D-3-phosphoglycerate dehydrogenase</fullName>
    </submittedName>
</protein>
<evidence type="ECO:0000256" key="1">
    <source>
        <dbReference type="ARBA" id="ARBA00005854"/>
    </source>
</evidence>
<dbReference type="Pfam" id="PF00389">
    <property type="entry name" value="2-Hacid_dh"/>
    <property type="match status" value="1"/>
</dbReference>
<dbReference type="InterPro" id="IPR036291">
    <property type="entry name" value="NAD(P)-bd_dom_sf"/>
</dbReference>
<dbReference type="EMBL" id="JQCQ01000026">
    <property type="protein sequence ID" value="KRO24073.1"/>
    <property type="molecule type" value="Genomic_DNA"/>
</dbReference>
<feature type="domain" description="D-isomer specific 2-hydroxyacid dehydrogenase catalytic" evidence="5">
    <location>
        <begin position="43"/>
        <end position="308"/>
    </location>
</feature>
<keyword evidence="2 4" id="KW-0560">Oxidoreductase</keyword>